<keyword evidence="5" id="KW-1185">Reference proteome</keyword>
<dbReference type="Proteomes" id="UP000094285">
    <property type="component" value="Unassembled WGS sequence"/>
</dbReference>
<dbReference type="InterPro" id="IPR001680">
    <property type="entry name" value="WD40_rpt"/>
</dbReference>
<evidence type="ECO:0000313" key="4">
    <source>
        <dbReference type="EMBL" id="ODV82119.1"/>
    </source>
</evidence>
<comment type="subcellular location">
    <subcellularLocation>
        <location evidence="1">Cytoplasm</location>
    </subcellularLocation>
</comment>
<evidence type="ECO:0000256" key="2">
    <source>
        <dbReference type="ARBA" id="ARBA00022490"/>
    </source>
</evidence>
<evidence type="ECO:0000313" key="5">
    <source>
        <dbReference type="Proteomes" id="UP000094285"/>
    </source>
</evidence>
<dbReference type="EMBL" id="KV453909">
    <property type="protein sequence ID" value="ODV82119.1"/>
    <property type="molecule type" value="Genomic_DNA"/>
</dbReference>
<keyword evidence="2" id="KW-0963">Cytoplasm</keyword>
<comment type="similarity">
    <text evidence="3">Belongs to the WD repeat MORG1 family.</text>
</comment>
<dbReference type="Pfam" id="PF00400">
    <property type="entry name" value="WD40"/>
    <property type="match status" value="3"/>
</dbReference>
<dbReference type="InterPro" id="IPR051980">
    <property type="entry name" value="WD_repeat_MORG1"/>
</dbReference>
<accession>A0A1E4SRI1</accession>
<dbReference type="GO" id="GO:0000398">
    <property type="term" value="P:mRNA splicing, via spliceosome"/>
    <property type="evidence" value="ECO:0007669"/>
    <property type="project" value="TreeGrafter"/>
</dbReference>
<dbReference type="AlphaFoldDB" id="A0A1E4SRI1"/>
<dbReference type="STRING" id="984487.A0A1E4SRI1"/>
<proteinExistence type="inferred from homology"/>
<dbReference type="Gene3D" id="2.130.10.10">
    <property type="entry name" value="YVTN repeat-like/Quinoprotein amine dehydrogenase"/>
    <property type="match status" value="2"/>
</dbReference>
<protein>
    <submittedName>
        <fullName evidence="4">WD40 repeat-like protein</fullName>
    </submittedName>
</protein>
<dbReference type="SMART" id="SM00320">
    <property type="entry name" value="WD40"/>
    <property type="match status" value="6"/>
</dbReference>
<dbReference type="SUPFAM" id="SSF50978">
    <property type="entry name" value="WD40 repeat-like"/>
    <property type="match status" value="1"/>
</dbReference>
<dbReference type="RefSeq" id="XP_020067241.1">
    <property type="nucleotide sequence ID" value="XM_020209040.1"/>
</dbReference>
<dbReference type="GO" id="GO:0005737">
    <property type="term" value="C:cytoplasm"/>
    <property type="evidence" value="ECO:0007669"/>
    <property type="project" value="UniProtKB-SubCell"/>
</dbReference>
<gene>
    <name evidence="4" type="ORF">CANTADRAFT_44012</name>
</gene>
<dbReference type="GeneID" id="30983176"/>
<dbReference type="PANTHER" id="PTHR22842:SF3">
    <property type="entry name" value="WD REPEAT DOMAIN-CONTAINING PROTEIN 83"/>
    <property type="match status" value="1"/>
</dbReference>
<organism evidence="4 5">
    <name type="scientific">Suhomyces tanzawaensis NRRL Y-17324</name>
    <dbReference type="NCBI Taxonomy" id="984487"/>
    <lineage>
        <taxon>Eukaryota</taxon>
        <taxon>Fungi</taxon>
        <taxon>Dikarya</taxon>
        <taxon>Ascomycota</taxon>
        <taxon>Saccharomycotina</taxon>
        <taxon>Pichiomycetes</taxon>
        <taxon>Debaryomycetaceae</taxon>
        <taxon>Suhomyces</taxon>
    </lineage>
</organism>
<dbReference type="OrthoDB" id="1068471at2759"/>
<dbReference type="PANTHER" id="PTHR22842">
    <property type="entry name" value="WD40 REPEAT PROTEIN"/>
    <property type="match status" value="1"/>
</dbReference>
<name>A0A1E4SRI1_9ASCO</name>
<reference evidence="5" key="1">
    <citation type="submission" date="2016-05" db="EMBL/GenBank/DDBJ databases">
        <title>Comparative genomics of biotechnologically important yeasts.</title>
        <authorList>
            <consortium name="DOE Joint Genome Institute"/>
            <person name="Riley R."/>
            <person name="Haridas S."/>
            <person name="Wolfe K.H."/>
            <person name="Lopes M.R."/>
            <person name="Hittinger C.T."/>
            <person name="Goker M."/>
            <person name="Salamov A."/>
            <person name="Wisecaver J."/>
            <person name="Long T.M."/>
            <person name="Aerts A.L."/>
            <person name="Barry K."/>
            <person name="Choi C."/>
            <person name="Clum A."/>
            <person name="Coughlan A.Y."/>
            <person name="Deshpande S."/>
            <person name="Douglass A.P."/>
            <person name="Hanson S.J."/>
            <person name="Klenk H.-P."/>
            <person name="Labutti K."/>
            <person name="Lapidus A."/>
            <person name="Lindquist E."/>
            <person name="Lipzen A."/>
            <person name="Meier-Kolthoff J.P."/>
            <person name="Ohm R.A."/>
            <person name="Otillar R.P."/>
            <person name="Pangilinan J."/>
            <person name="Peng Y."/>
            <person name="Rokas A."/>
            <person name="Rosa C.A."/>
            <person name="Scheuner C."/>
            <person name="Sibirny A.A."/>
            <person name="Slot J.C."/>
            <person name="Stielow J.B."/>
            <person name="Sun H."/>
            <person name="Kurtzman C.P."/>
            <person name="Blackwell M."/>
            <person name="Grigoriev I.V."/>
            <person name="Jeffries T.W."/>
        </authorList>
    </citation>
    <scope>NUCLEOTIDE SEQUENCE [LARGE SCALE GENOMIC DNA]</scope>
    <source>
        <strain evidence="5">NRRL Y-17324</strain>
    </source>
</reference>
<dbReference type="GO" id="GO:0071013">
    <property type="term" value="C:catalytic step 2 spliceosome"/>
    <property type="evidence" value="ECO:0007669"/>
    <property type="project" value="TreeGrafter"/>
</dbReference>
<dbReference type="InterPro" id="IPR036322">
    <property type="entry name" value="WD40_repeat_dom_sf"/>
</dbReference>
<dbReference type="InterPro" id="IPR015943">
    <property type="entry name" value="WD40/YVTN_repeat-like_dom_sf"/>
</dbReference>
<sequence>MPHLVHPHSSINSACFVPHTSFLLTGGGNDFELKLHDLSPQSPTSTTFSKAHANSVNAVHTLPHTEVVVSASNDTIVLHDLREQTVIRSLIATSIADVDGLSTPREQVLDCKMLNRDMVASCGVNHHLNLYDLRQKSKRPVYNLSLGDDNLNSLDYNHAHTITVGSSNGSLYSLDVRKECVVTDTFPHASSIIHVACYGSATRLVSSVDGHISLYDAQSEALNVEISVPGDSTLRYKRNAQFVESHNVVLCGSEDGHIWIWDLVHGYAHRNRKRFVVDSPVAEGRLVTWTGFDSAANKLVGTTANGYLWVWDRAM</sequence>
<evidence type="ECO:0000256" key="1">
    <source>
        <dbReference type="ARBA" id="ARBA00004496"/>
    </source>
</evidence>
<evidence type="ECO:0000256" key="3">
    <source>
        <dbReference type="ARBA" id="ARBA00038145"/>
    </source>
</evidence>